<dbReference type="EMBL" id="VYYT01000721">
    <property type="protein sequence ID" value="KAK2730033.1"/>
    <property type="molecule type" value="Genomic_DNA"/>
</dbReference>
<dbReference type="AlphaFoldDB" id="A0AAD9Y0P7"/>
<comment type="caution">
    <text evidence="3">The sequence shown here is derived from an EMBL/GenBank/DDBJ whole genome shotgun (WGS) entry which is preliminary data.</text>
</comment>
<keyword evidence="4" id="KW-1185">Reference proteome</keyword>
<dbReference type="Proteomes" id="UP001281614">
    <property type="component" value="Unassembled WGS sequence"/>
</dbReference>
<dbReference type="Pfam" id="PF26616">
    <property type="entry name" value="CorA-like"/>
    <property type="match status" value="1"/>
</dbReference>
<dbReference type="Gene3D" id="1.20.58.340">
    <property type="entry name" value="Magnesium transport protein CorA, transmembrane region"/>
    <property type="match status" value="1"/>
</dbReference>
<sequence length="539" mass="62051">MGSTSPLQLFYPSFDQDPTGYLSSSVQGKATILRLTSLAENMFISDADEHSIPVRSISANGAVDKINLRSNSEVRDFLGDVPTQTLRNTASTAGPFKYQKDENCRFIHLCTPSTVGPLQLHPRMLLRLMTFYQVMTPFLDFLYVYSSQHGEDRELRFSGFRTEKALVNPDSGTIIPELGRSGRRYQLCLNLKTVARKNDGNWEIRQAIIYHQFDVGQGTQLWLIGDPHATLEKRVGELYHGSKRYPTSFSTVSQGFMSSLEVHLDFAKWATSEWRWNLLFLEDRAKELTKPARIREISLLETLEPASLTDMLTWEEKTNDTMMAMEYNVDIMRLLQRFYRDLLNDENFPANERLSCQKAMKTFSVRFEELVCEMQMQIMRAKALAKLVADRKTIIIQHLQTQSVIESSRLAASMFEQTERSAKEAIAMRIVTMITLIYLPATFASTFFSTDVVKYEEVEVFSTFALTRFIEVTLPLMILTSFPAGVWFWMELRKRKRKSHKVNVSFNVRVLSSGRCRSQANSAWPFSPEFFKSTSHEWK</sequence>
<keyword evidence="1" id="KW-0472">Membrane</keyword>
<name>A0AAD9Y0P7_COLKA</name>
<feature type="domain" description="CorA-like transporter" evidence="2">
    <location>
        <begin position="32"/>
        <end position="292"/>
    </location>
</feature>
<accession>A0AAD9Y0P7</accession>
<keyword evidence="1" id="KW-1133">Transmembrane helix</keyword>
<feature type="transmembrane region" description="Helical" evidence="1">
    <location>
        <begin position="469"/>
        <end position="490"/>
    </location>
</feature>
<evidence type="ECO:0000256" key="1">
    <source>
        <dbReference type="SAM" id="Phobius"/>
    </source>
</evidence>
<proteinExistence type="predicted"/>
<evidence type="ECO:0000313" key="4">
    <source>
        <dbReference type="Proteomes" id="UP001281614"/>
    </source>
</evidence>
<evidence type="ECO:0000313" key="3">
    <source>
        <dbReference type="EMBL" id="KAK2730033.1"/>
    </source>
</evidence>
<organism evidence="3 4">
    <name type="scientific">Colletotrichum kahawae</name>
    <name type="common">Coffee berry disease fungus</name>
    <dbReference type="NCBI Taxonomy" id="34407"/>
    <lineage>
        <taxon>Eukaryota</taxon>
        <taxon>Fungi</taxon>
        <taxon>Dikarya</taxon>
        <taxon>Ascomycota</taxon>
        <taxon>Pezizomycotina</taxon>
        <taxon>Sordariomycetes</taxon>
        <taxon>Hypocreomycetidae</taxon>
        <taxon>Glomerellales</taxon>
        <taxon>Glomerellaceae</taxon>
        <taxon>Colletotrichum</taxon>
        <taxon>Colletotrichum gloeosporioides species complex</taxon>
    </lineage>
</organism>
<keyword evidence="1" id="KW-0812">Transmembrane</keyword>
<feature type="transmembrane region" description="Helical" evidence="1">
    <location>
        <begin position="430"/>
        <end position="449"/>
    </location>
</feature>
<protein>
    <recommendedName>
        <fullName evidence="2">CorA-like transporter domain-containing protein</fullName>
    </recommendedName>
</protein>
<dbReference type="InterPro" id="IPR058257">
    <property type="entry name" value="CorA-like_dom"/>
</dbReference>
<gene>
    <name evidence="3" type="ORF">CKAH01_09811</name>
</gene>
<evidence type="ECO:0000259" key="2">
    <source>
        <dbReference type="Pfam" id="PF26616"/>
    </source>
</evidence>
<reference evidence="3" key="1">
    <citation type="submission" date="2023-02" db="EMBL/GenBank/DDBJ databases">
        <title>Colletotrichum kahawae CIFC_Que2 genome sequencing and assembly.</title>
        <authorList>
            <person name="Baroncelli R."/>
        </authorList>
    </citation>
    <scope>NUCLEOTIDE SEQUENCE</scope>
    <source>
        <strain evidence="3">CIFC_Que2</strain>
    </source>
</reference>